<dbReference type="EMBL" id="LDOT01000023">
    <property type="protein sequence ID" value="KLV04013.1"/>
    <property type="molecule type" value="Genomic_DNA"/>
</dbReference>
<proteinExistence type="predicted"/>
<name>A0A0J1GWB8_9GAMM</name>
<dbReference type="AlphaFoldDB" id="A0A0J1GWB8"/>
<evidence type="ECO:0000313" key="1">
    <source>
        <dbReference type="EMBL" id="KLV04013.1"/>
    </source>
</evidence>
<gene>
    <name evidence="1" type="ORF">ABT56_15390</name>
</gene>
<keyword evidence="2" id="KW-1185">Reference proteome</keyword>
<evidence type="ECO:0000313" key="2">
    <source>
        <dbReference type="Proteomes" id="UP000036097"/>
    </source>
</evidence>
<comment type="caution">
    <text evidence="1">The sequence shown here is derived from an EMBL/GenBank/DDBJ whole genome shotgun (WGS) entry which is preliminary data.</text>
</comment>
<accession>A0A0J1GWB8</accession>
<sequence>MIPVNTSIVAGVALSEIDGEIMRSVFFSHLAAIAPCQIKTLRASTLSVFILSASYNNRPVTSAICLNANDLTITGIQD</sequence>
<reference evidence="1 2" key="1">
    <citation type="submission" date="2015-05" db="EMBL/GenBank/DDBJ databases">
        <title>Photobacterium galathea sp. nov.</title>
        <authorList>
            <person name="Machado H."/>
            <person name="Gram L."/>
        </authorList>
    </citation>
    <scope>NUCLEOTIDE SEQUENCE [LARGE SCALE GENOMIC DNA]</scope>
    <source>
        <strain evidence="1 2">CGMCC 1.12159</strain>
    </source>
</reference>
<dbReference type="Proteomes" id="UP000036097">
    <property type="component" value="Unassembled WGS sequence"/>
</dbReference>
<protein>
    <submittedName>
        <fullName evidence="1">Uncharacterized protein</fullName>
    </submittedName>
</protein>
<organism evidence="1 2">
    <name type="scientific">Photobacterium aquae</name>
    <dbReference type="NCBI Taxonomy" id="1195763"/>
    <lineage>
        <taxon>Bacteria</taxon>
        <taxon>Pseudomonadati</taxon>
        <taxon>Pseudomonadota</taxon>
        <taxon>Gammaproteobacteria</taxon>
        <taxon>Vibrionales</taxon>
        <taxon>Vibrionaceae</taxon>
        <taxon>Photobacterium</taxon>
    </lineage>
</organism>